<sequence length="185" mass="21843">MAIKFKMRRNMQQNEELYYLVAGFIYDWCDIELFCDEFYKMYDLESQYCATNKAEEQALKELDMMVGRFSEFDEDFKKAPNVFFKEGEIRQKAEEIFRLFSNIKISKEEFFRFLKEQRGLNFPIGVDLGEGYVMCPNCSNAMKVDERQSVITCDNKYCIAKLINPLAKLTLAEIESAKYNSQEVD</sequence>
<dbReference type="EMBL" id="ACYG01000030">
    <property type="protein sequence ID" value="EEV16641.1"/>
    <property type="molecule type" value="Genomic_DNA"/>
</dbReference>
<proteinExistence type="predicted"/>
<protein>
    <submittedName>
        <fullName evidence="1">Uncharacterized protein</fullName>
    </submittedName>
</protein>
<keyword evidence="2" id="KW-1185">Reference proteome</keyword>
<gene>
    <name evidence="1" type="ORF">CAMGR0001_0254</name>
</gene>
<evidence type="ECO:0000313" key="1">
    <source>
        <dbReference type="EMBL" id="EEV16641.1"/>
    </source>
</evidence>
<dbReference type="STRING" id="824.CGRAC_2173"/>
<dbReference type="AlphaFoldDB" id="C8PKN2"/>
<dbReference type="Proteomes" id="UP000005709">
    <property type="component" value="Unassembled WGS sequence"/>
</dbReference>
<name>C8PKN2_9BACT</name>
<reference evidence="1 2" key="1">
    <citation type="submission" date="2009-07" db="EMBL/GenBank/DDBJ databases">
        <authorList>
            <person name="Madupu R."/>
            <person name="Sebastian Y."/>
            <person name="Durkin A.S."/>
            <person name="Torralba M."/>
            <person name="Methe B."/>
            <person name="Sutton G.G."/>
            <person name="Strausberg R.L."/>
            <person name="Nelson K.E."/>
        </authorList>
    </citation>
    <scope>NUCLEOTIDE SEQUENCE [LARGE SCALE GENOMIC DNA]</scope>
    <source>
        <strain evidence="1 2">RM3268</strain>
    </source>
</reference>
<comment type="caution">
    <text evidence="1">The sequence shown here is derived from an EMBL/GenBank/DDBJ whole genome shotgun (WGS) entry which is preliminary data.</text>
</comment>
<organism evidence="1 2">
    <name type="scientific">Campylobacter gracilis RM3268</name>
    <dbReference type="NCBI Taxonomy" id="553220"/>
    <lineage>
        <taxon>Bacteria</taxon>
        <taxon>Pseudomonadati</taxon>
        <taxon>Campylobacterota</taxon>
        <taxon>Epsilonproteobacteria</taxon>
        <taxon>Campylobacterales</taxon>
        <taxon>Campylobacteraceae</taxon>
        <taxon>Campylobacter</taxon>
    </lineage>
</organism>
<dbReference type="eggNOG" id="ENOG50334TY">
    <property type="taxonomic scope" value="Bacteria"/>
</dbReference>
<evidence type="ECO:0000313" key="2">
    <source>
        <dbReference type="Proteomes" id="UP000005709"/>
    </source>
</evidence>
<accession>C8PKN2</accession>